<protein>
    <recommendedName>
        <fullName evidence="12">Protein kinase domain-containing protein</fullName>
    </recommendedName>
</protein>
<reference evidence="13" key="2">
    <citation type="submission" date="2018-05" db="EMBL/GenBank/DDBJ databases">
        <title>OpunRS2 (Oryza punctata Reference Sequence Version 2).</title>
        <authorList>
            <person name="Zhang J."/>
            <person name="Kudrna D."/>
            <person name="Lee S."/>
            <person name="Talag J."/>
            <person name="Welchert J."/>
            <person name="Wing R.A."/>
        </authorList>
    </citation>
    <scope>NUCLEOTIDE SEQUENCE [LARGE SCALE GENOMIC DNA]</scope>
</reference>
<dbReference type="Pfam" id="PF07714">
    <property type="entry name" value="PK_Tyr_Ser-Thr"/>
    <property type="match status" value="1"/>
</dbReference>
<dbReference type="AlphaFoldDB" id="A0A0E0MMB9"/>
<reference evidence="13" key="1">
    <citation type="submission" date="2015-04" db="UniProtKB">
        <authorList>
            <consortium name="EnsemblPlants"/>
        </authorList>
    </citation>
    <scope>IDENTIFICATION</scope>
</reference>
<dbReference type="GO" id="GO:0005524">
    <property type="term" value="F:ATP binding"/>
    <property type="evidence" value="ECO:0007669"/>
    <property type="project" value="UniProtKB-UniRule"/>
</dbReference>
<dbReference type="InterPro" id="IPR001245">
    <property type="entry name" value="Ser-Thr/Tyr_kinase_cat_dom"/>
</dbReference>
<keyword evidence="14" id="KW-1185">Reference proteome</keyword>
<keyword evidence="5" id="KW-0732">Signal</keyword>
<dbReference type="OMA" id="WMIRSNS"/>
<keyword evidence="6 11" id="KW-0547">Nucleotide-binding</keyword>
<dbReference type="InterPro" id="IPR011009">
    <property type="entry name" value="Kinase-like_dom_sf"/>
</dbReference>
<dbReference type="InterPro" id="IPR045274">
    <property type="entry name" value="WAK-like"/>
</dbReference>
<keyword evidence="4" id="KW-0812">Transmembrane</keyword>
<evidence type="ECO:0000313" key="13">
    <source>
        <dbReference type="EnsemblPlants" id="OPUNC12G10550.1"/>
    </source>
</evidence>
<evidence type="ECO:0000256" key="8">
    <source>
        <dbReference type="ARBA" id="ARBA00022840"/>
    </source>
</evidence>
<evidence type="ECO:0000256" key="9">
    <source>
        <dbReference type="ARBA" id="ARBA00022989"/>
    </source>
</evidence>
<keyword evidence="10" id="KW-0472">Membrane</keyword>
<sequence>MPAPPACAAVAEPPALPSALMGCNARVDLRGGDRRHSNNLVSSCTALCPPVGTDDDYAADNDDDASGGHTIAIVGAGNGKCSGIGCCQANILQKKNLQSYDIQYIVYITDETLNFTEEAKRSLAATPLRRALPATLDWMIRSNSSCSTPANSSTSTTTAAPPAGAECRSEHSVCEDYYGGGNDILGYSCLCSEGYRGNPYVAGGCHGLTIGLGVSGGISILIMKIELHKVKKMKQRFLKQNHGLLLQQLISQNVNIGERIILNLRELEKATDNFDKTREVGGGGHGIIYKGILDLHVVAIKKSRIVVQREIDDFINEVAILSQVNHRNVIKLLGCYLETEVPMLVYEFISNGSLDDHLHIDGPISLLWVDRIRIALEVSRTLVYLHSATTTPIFHRDIKASNILHDDNLTAKIADFGASRYIHFDQTGVTTAVQGTIGSLDLIRV</sequence>
<evidence type="ECO:0000256" key="1">
    <source>
        <dbReference type="ARBA" id="ARBA00004479"/>
    </source>
</evidence>
<keyword evidence="3" id="KW-0808">Transferase</keyword>
<keyword evidence="2" id="KW-0723">Serine/threonine-protein kinase</keyword>
<dbReference type="InterPro" id="IPR017441">
    <property type="entry name" value="Protein_kinase_ATP_BS"/>
</dbReference>
<dbReference type="InterPro" id="IPR000719">
    <property type="entry name" value="Prot_kinase_dom"/>
</dbReference>
<feature type="domain" description="Protein kinase" evidence="12">
    <location>
        <begin position="274"/>
        <end position="445"/>
    </location>
</feature>
<proteinExistence type="predicted"/>
<dbReference type="SUPFAM" id="SSF56112">
    <property type="entry name" value="Protein kinase-like (PK-like)"/>
    <property type="match status" value="1"/>
</dbReference>
<dbReference type="STRING" id="4537.A0A0E0MMB9"/>
<evidence type="ECO:0000313" key="14">
    <source>
        <dbReference type="Proteomes" id="UP000026962"/>
    </source>
</evidence>
<dbReference type="Gramene" id="OPUNC12G10550.1">
    <property type="protein sequence ID" value="OPUNC12G10550.1"/>
    <property type="gene ID" value="OPUNC12G10550"/>
</dbReference>
<name>A0A0E0MMB9_ORYPU</name>
<dbReference type="Proteomes" id="UP000026962">
    <property type="component" value="Chromosome 12"/>
</dbReference>
<keyword evidence="8 11" id="KW-0067">ATP-binding</keyword>
<dbReference type="PANTHER" id="PTHR27005:SF283">
    <property type="entry name" value="OS02G0633066 PROTEIN"/>
    <property type="match status" value="1"/>
</dbReference>
<dbReference type="FunFam" id="3.30.200.20:FF:000043">
    <property type="entry name" value="Wall-associated receptor kinase 2"/>
    <property type="match status" value="1"/>
</dbReference>
<keyword evidence="7" id="KW-0418">Kinase</keyword>
<dbReference type="GO" id="GO:0007166">
    <property type="term" value="P:cell surface receptor signaling pathway"/>
    <property type="evidence" value="ECO:0007669"/>
    <property type="project" value="InterPro"/>
</dbReference>
<dbReference type="SMART" id="SM00220">
    <property type="entry name" value="S_TKc"/>
    <property type="match status" value="1"/>
</dbReference>
<evidence type="ECO:0000256" key="7">
    <source>
        <dbReference type="ARBA" id="ARBA00022777"/>
    </source>
</evidence>
<evidence type="ECO:0000256" key="5">
    <source>
        <dbReference type="ARBA" id="ARBA00022729"/>
    </source>
</evidence>
<feature type="binding site" evidence="11">
    <location>
        <position position="302"/>
    </location>
    <ligand>
        <name>ATP</name>
        <dbReference type="ChEBI" id="CHEBI:30616"/>
    </ligand>
</feature>
<evidence type="ECO:0000256" key="10">
    <source>
        <dbReference type="ARBA" id="ARBA00023136"/>
    </source>
</evidence>
<dbReference type="Gene3D" id="3.30.200.20">
    <property type="entry name" value="Phosphorylase Kinase, domain 1"/>
    <property type="match status" value="1"/>
</dbReference>
<evidence type="ECO:0000259" key="12">
    <source>
        <dbReference type="PROSITE" id="PS50011"/>
    </source>
</evidence>
<evidence type="ECO:0000256" key="2">
    <source>
        <dbReference type="ARBA" id="ARBA00022527"/>
    </source>
</evidence>
<keyword evidence="9" id="KW-1133">Transmembrane helix</keyword>
<evidence type="ECO:0000256" key="4">
    <source>
        <dbReference type="ARBA" id="ARBA00022692"/>
    </source>
</evidence>
<dbReference type="EnsemblPlants" id="OPUNC12G10550.1">
    <property type="protein sequence ID" value="OPUNC12G10550.1"/>
    <property type="gene ID" value="OPUNC12G10550"/>
</dbReference>
<dbReference type="GO" id="GO:0004674">
    <property type="term" value="F:protein serine/threonine kinase activity"/>
    <property type="evidence" value="ECO:0007669"/>
    <property type="project" value="UniProtKB-KW"/>
</dbReference>
<dbReference type="PANTHER" id="PTHR27005">
    <property type="entry name" value="WALL-ASSOCIATED RECEPTOR KINASE-LIKE 21"/>
    <property type="match status" value="1"/>
</dbReference>
<dbReference type="GO" id="GO:0005886">
    <property type="term" value="C:plasma membrane"/>
    <property type="evidence" value="ECO:0007669"/>
    <property type="project" value="TreeGrafter"/>
</dbReference>
<dbReference type="PROSITE" id="PS50011">
    <property type="entry name" value="PROTEIN_KINASE_DOM"/>
    <property type="match status" value="1"/>
</dbReference>
<organism evidence="13">
    <name type="scientific">Oryza punctata</name>
    <name type="common">Red rice</name>
    <dbReference type="NCBI Taxonomy" id="4537"/>
    <lineage>
        <taxon>Eukaryota</taxon>
        <taxon>Viridiplantae</taxon>
        <taxon>Streptophyta</taxon>
        <taxon>Embryophyta</taxon>
        <taxon>Tracheophyta</taxon>
        <taxon>Spermatophyta</taxon>
        <taxon>Magnoliopsida</taxon>
        <taxon>Liliopsida</taxon>
        <taxon>Poales</taxon>
        <taxon>Poaceae</taxon>
        <taxon>BOP clade</taxon>
        <taxon>Oryzoideae</taxon>
        <taxon>Oryzeae</taxon>
        <taxon>Oryzinae</taxon>
        <taxon>Oryza</taxon>
    </lineage>
</organism>
<comment type="subcellular location">
    <subcellularLocation>
        <location evidence="1">Membrane</location>
        <topology evidence="1">Single-pass type I membrane protein</topology>
    </subcellularLocation>
</comment>
<accession>A0A0E0MMB9</accession>
<evidence type="ECO:0000256" key="3">
    <source>
        <dbReference type="ARBA" id="ARBA00022679"/>
    </source>
</evidence>
<dbReference type="HOGENOM" id="CLU_000288_43_5_1"/>
<dbReference type="Gene3D" id="1.10.510.10">
    <property type="entry name" value="Transferase(Phosphotransferase) domain 1"/>
    <property type="match status" value="1"/>
</dbReference>
<dbReference type="PROSITE" id="PS00107">
    <property type="entry name" value="PROTEIN_KINASE_ATP"/>
    <property type="match status" value="1"/>
</dbReference>
<evidence type="ECO:0000256" key="11">
    <source>
        <dbReference type="PROSITE-ProRule" id="PRU10141"/>
    </source>
</evidence>
<evidence type="ECO:0000256" key="6">
    <source>
        <dbReference type="ARBA" id="ARBA00022741"/>
    </source>
</evidence>